<accession>A0AAV2R3N2</accession>
<dbReference type="InterPro" id="IPR037020">
    <property type="entry name" value="Hemocyanin_C_sf"/>
</dbReference>
<dbReference type="Gene3D" id="1.10.1280.10">
    <property type="entry name" value="Di-copper center containing domain from catechol oxidase"/>
    <property type="match status" value="1"/>
</dbReference>
<evidence type="ECO:0000259" key="5">
    <source>
        <dbReference type="Pfam" id="PF00264"/>
    </source>
</evidence>
<dbReference type="Pfam" id="PF00264">
    <property type="entry name" value="Tyrosinase"/>
    <property type="match status" value="1"/>
</dbReference>
<evidence type="ECO:0000313" key="7">
    <source>
        <dbReference type="EMBL" id="CAL4111255.1"/>
    </source>
</evidence>
<proteinExistence type="predicted"/>
<comment type="caution">
    <text evidence="7">The sequence shown here is derived from an EMBL/GenBank/DDBJ whole genome shotgun (WGS) entry which is preliminary data.</text>
</comment>
<feature type="non-terminal residue" evidence="7">
    <location>
        <position position="1"/>
    </location>
</feature>
<dbReference type="PANTHER" id="PTHR11511:SF4">
    <property type="entry name" value="PHENOLOXIDASE 2-RELATED"/>
    <property type="match status" value="1"/>
</dbReference>
<dbReference type="Proteomes" id="UP001497623">
    <property type="component" value="Unassembled WGS sequence"/>
</dbReference>
<evidence type="ECO:0000256" key="2">
    <source>
        <dbReference type="ARBA" id="ARBA00022525"/>
    </source>
</evidence>
<feature type="non-terminal residue" evidence="7">
    <location>
        <position position="386"/>
    </location>
</feature>
<comment type="subcellular location">
    <subcellularLocation>
        <location evidence="1">Secreted</location>
    </subcellularLocation>
</comment>
<dbReference type="AlphaFoldDB" id="A0AAV2R3N2"/>
<evidence type="ECO:0000313" key="8">
    <source>
        <dbReference type="Proteomes" id="UP001497623"/>
    </source>
</evidence>
<evidence type="ECO:0000259" key="6">
    <source>
        <dbReference type="Pfam" id="PF03723"/>
    </source>
</evidence>
<keyword evidence="4" id="KW-0186">Copper</keyword>
<keyword evidence="8" id="KW-1185">Reference proteome</keyword>
<feature type="domain" description="Hemocyanin C-terminal" evidence="6">
    <location>
        <begin position="124"/>
        <end position="369"/>
    </location>
</feature>
<name>A0AAV2R3N2_MEGNR</name>
<evidence type="ECO:0000256" key="4">
    <source>
        <dbReference type="ARBA" id="ARBA00023008"/>
    </source>
</evidence>
<dbReference type="SUPFAM" id="SSF48056">
    <property type="entry name" value="Di-copper centre-containing domain"/>
    <property type="match status" value="1"/>
</dbReference>
<dbReference type="GO" id="GO:0016491">
    <property type="term" value="F:oxidoreductase activity"/>
    <property type="evidence" value="ECO:0007669"/>
    <property type="project" value="InterPro"/>
</dbReference>
<keyword evidence="2" id="KW-0964">Secreted</keyword>
<dbReference type="EMBL" id="CAXKWB010014636">
    <property type="protein sequence ID" value="CAL4111255.1"/>
    <property type="molecule type" value="Genomic_DNA"/>
</dbReference>
<evidence type="ECO:0000256" key="3">
    <source>
        <dbReference type="ARBA" id="ARBA00022723"/>
    </source>
</evidence>
<dbReference type="InterPro" id="IPR014756">
    <property type="entry name" value="Ig_E-set"/>
</dbReference>
<dbReference type="SUPFAM" id="SSF81296">
    <property type="entry name" value="E set domains"/>
    <property type="match status" value="1"/>
</dbReference>
<dbReference type="Pfam" id="PF03723">
    <property type="entry name" value="Hemocyanin_C"/>
    <property type="match status" value="1"/>
</dbReference>
<reference evidence="7 8" key="1">
    <citation type="submission" date="2024-05" db="EMBL/GenBank/DDBJ databases">
        <authorList>
            <person name="Wallberg A."/>
        </authorList>
    </citation>
    <scope>NUCLEOTIDE SEQUENCE [LARGE SCALE GENOMIC DNA]</scope>
</reference>
<dbReference type="InterPro" id="IPR013788">
    <property type="entry name" value="Hemocyanin/hexamerin"/>
</dbReference>
<protein>
    <recommendedName>
        <fullName evidence="9">Tyrosinase copper-binding domain-containing protein</fullName>
    </recommendedName>
</protein>
<dbReference type="Gene3D" id="2.60.40.1520">
    <property type="entry name" value="Hemocyanin, C-terminal domain"/>
    <property type="match status" value="1"/>
</dbReference>
<dbReference type="GO" id="GO:0005576">
    <property type="term" value="C:extracellular region"/>
    <property type="evidence" value="ECO:0007669"/>
    <property type="project" value="UniProtKB-SubCell"/>
</dbReference>
<dbReference type="InterPro" id="IPR008922">
    <property type="entry name" value="Di-copper_centre_dom_sf"/>
</dbReference>
<organism evidence="7 8">
    <name type="scientific">Meganyctiphanes norvegica</name>
    <name type="common">Northern krill</name>
    <name type="synonym">Thysanopoda norvegica</name>
    <dbReference type="NCBI Taxonomy" id="48144"/>
    <lineage>
        <taxon>Eukaryota</taxon>
        <taxon>Metazoa</taxon>
        <taxon>Ecdysozoa</taxon>
        <taxon>Arthropoda</taxon>
        <taxon>Crustacea</taxon>
        <taxon>Multicrustacea</taxon>
        <taxon>Malacostraca</taxon>
        <taxon>Eumalacostraca</taxon>
        <taxon>Eucarida</taxon>
        <taxon>Euphausiacea</taxon>
        <taxon>Euphausiidae</taxon>
        <taxon>Meganyctiphanes</taxon>
    </lineage>
</organism>
<sequence>DFRGPIEVGHHPNLGKYHDRYGIRNDNIRPMDHTNLTSLYDRQRLLKSMLQRNIVNDSKFIEALESYHNKGHMNIAEISDMNGVMANPRVAARDTVFYRWHAHIDDVAQQYQVMKRRVTSTWLTYQQLAFKDIQVKQVDVISSDTLNQLQTGCGFHQVDVSGGLTFALKGRARVNMIHLDHVPYTYHIQVKNLGSQPKNGVVRIFLAPQYDVTGYPMDIEQQRIFWIEMDKFMYHFNPGFNYIKQTSSKSSVTVDCRDSFDDIAERALKDEATRREGHCGCGWPQHLLVPRGSPEGMAFMLFVIITYEPNIKEWRLNPSTHCGHPSRELSDQRPMGYPFHAPAPEKYRTISKLADSLPNTAVREVSIRFTGLQTNQTELPVEGCGK</sequence>
<dbReference type="InterPro" id="IPR005203">
    <property type="entry name" value="Hemocyanin_C"/>
</dbReference>
<feature type="domain" description="Tyrosinase copper-binding" evidence="5">
    <location>
        <begin position="59"/>
        <end position="112"/>
    </location>
</feature>
<dbReference type="GO" id="GO:0046872">
    <property type="term" value="F:metal ion binding"/>
    <property type="evidence" value="ECO:0007669"/>
    <property type="project" value="UniProtKB-KW"/>
</dbReference>
<gene>
    <name evidence="7" type="ORF">MNOR_LOCUS19591</name>
</gene>
<dbReference type="InterPro" id="IPR002227">
    <property type="entry name" value="Tyrosinase_Cu-bd"/>
</dbReference>
<dbReference type="PANTHER" id="PTHR11511">
    <property type="entry name" value="LARVAL STORAGE PROTEIN/PHENOLOXIDASE"/>
    <property type="match status" value="1"/>
</dbReference>
<evidence type="ECO:0000256" key="1">
    <source>
        <dbReference type="ARBA" id="ARBA00004613"/>
    </source>
</evidence>
<evidence type="ECO:0008006" key="9">
    <source>
        <dbReference type="Google" id="ProtNLM"/>
    </source>
</evidence>
<keyword evidence="3" id="KW-0479">Metal-binding</keyword>